<evidence type="ECO:0000313" key="3">
    <source>
        <dbReference type="EMBL" id="KAJ8771408.1"/>
    </source>
</evidence>
<protein>
    <recommendedName>
        <fullName evidence="2">Alpha/beta hydrolase fold-3 domain-containing protein</fullName>
    </recommendedName>
</protein>
<accession>A0AAV8U0F5</accession>
<dbReference type="InterPro" id="IPR050466">
    <property type="entry name" value="Carboxylest/Gibb_receptor"/>
</dbReference>
<reference evidence="3 4" key="1">
    <citation type="submission" date="2021-09" db="EMBL/GenBank/DDBJ databases">
        <title>Genomic insights and catalytic innovation underlie evolution of tropane alkaloids biosynthesis.</title>
        <authorList>
            <person name="Wang Y.-J."/>
            <person name="Tian T."/>
            <person name="Huang J.-P."/>
            <person name="Huang S.-X."/>
        </authorList>
    </citation>
    <scope>NUCLEOTIDE SEQUENCE [LARGE SCALE GENOMIC DNA]</scope>
    <source>
        <strain evidence="3">KIB-2018</strain>
        <tissue evidence="3">Leaf</tissue>
    </source>
</reference>
<evidence type="ECO:0000256" key="1">
    <source>
        <dbReference type="ARBA" id="ARBA00010515"/>
    </source>
</evidence>
<dbReference type="AlphaFoldDB" id="A0AAV8U0F5"/>
<dbReference type="InterPro" id="IPR013094">
    <property type="entry name" value="AB_hydrolase_3"/>
</dbReference>
<evidence type="ECO:0000259" key="2">
    <source>
        <dbReference type="Pfam" id="PF07859"/>
    </source>
</evidence>
<comment type="caution">
    <text evidence="3">The sequence shown here is derived from an EMBL/GenBank/DDBJ whole genome shotgun (WGS) entry which is preliminary data.</text>
</comment>
<dbReference type="PANTHER" id="PTHR23024:SF546">
    <property type="entry name" value="CARBOXYLESTERASE 120-RELATED"/>
    <property type="match status" value="1"/>
</dbReference>
<name>A0AAV8U0F5_9ROSI</name>
<proteinExistence type="inferred from homology"/>
<organism evidence="3 4">
    <name type="scientific">Erythroxylum novogranatense</name>
    <dbReference type="NCBI Taxonomy" id="1862640"/>
    <lineage>
        <taxon>Eukaryota</taxon>
        <taxon>Viridiplantae</taxon>
        <taxon>Streptophyta</taxon>
        <taxon>Embryophyta</taxon>
        <taxon>Tracheophyta</taxon>
        <taxon>Spermatophyta</taxon>
        <taxon>Magnoliopsida</taxon>
        <taxon>eudicotyledons</taxon>
        <taxon>Gunneridae</taxon>
        <taxon>Pentapetalae</taxon>
        <taxon>rosids</taxon>
        <taxon>fabids</taxon>
        <taxon>Malpighiales</taxon>
        <taxon>Erythroxylaceae</taxon>
        <taxon>Erythroxylum</taxon>
    </lineage>
</organism>
<dbReference type="Gene3D" id="3.40.50.1820">
    <property type="entry name" value="alpha/beta hydrolase"/>
    <property type="match status" value="1"/>
</dbReference>
<dbReference type="Pfam" id="PF07859">
    <property type="entry name" value="Abhydrolase_3"/>
    <property type="match status" value="1"/>
</dbReference>
<dbReference type="EMBL" id="JAIWQS010000002">
    <property type="protein sequence ID" value="KAJ8771408.1"/>
    <property type="molecule type" value="Genomic_DNA"/>
</dbReference>
<keyword evidence="4" id="KW-1185">Reference proteome</keyword>
<dbReference type="PANTHER" id="PTHR23024">
    <property type="entry name" value="ARYLACETAMIDE DEACETYLASE"/>
    <property type="match status" value="1"/>
</dbReference>
<dbReference type="InterPro" id="IPR029058">
    <property type="entry name" value="AB_hydrolase_fold"/>
</dbReference>
<evidence type="ECO:0000313" key="4">
    <source>
        <dbReference type="Proteomes" id="UP001159364"/>
    </source>
</evidence>
<gene>
    <name evidence="3" type="ORF">K2173_026585</name>
</gene>
<comment type="similarity">
    <text evidence="1">Belongs to the 'GDXG' lipolytic enzyme family.</text>
</comment>
<sequence>MGVLKLGDNAGQANVDPRNHLQIIQHSDGTITRQFKTPEVPAMSDPSSPTDVLTKDIIVNPDKNTWVRVYLPREGLDSPAINKLPLVVYIHGGGFVLFSAASKIIHDYCFLMARELPCIVVSLEYRLAPEHRLPAAYEDAVEALNWVKTSDEEWLTKYCDYGNCFIMGSSAGGNIAYHTGLRGAMIAADLEPLKIKGVVLQHAFFGGVERTESEIRYVNDMVMPMTVTDFLWELSLPDGADRDHEYSNPTLGGGSKALDQVKSLEWTVMIVGSENDPVVDRERDLVKLMKEKGIPVVDHFSEGGYHGDFIESLRAQDFFVTMKKYI</sequence>
<feature type="domain" description="Alpha/beta hydrolase fold-3" evidence="2">
    <location>
        <begin position="87"/>
        <end position="307"/>
    </location>
</feature>
<dbReference type="Proteomes" id="UP001159364">
    <property type="component" value="Linkage Group LG02"/>
</dbReference>
<dbReference type="GO" id="GO:0016787">
    <property type="term" value="F:hydrolase activity"/>
    <property type="evidence" value="ECO:0007669"/>
    <property type="project" value="InterPro"/>
</dbReference>
<dbReference type="SUPFAM" id="SSF53474">
    <property type="entry name" value="alpha/beta-Hydrolases"/>
    <property type="match status" value="1"/>
</dbReference>